<gene>
    <name evidence="8" type="ORF">PENCOP_c009G08416</name>
</gene>
<dbReference type="PANTHER" id="PTHR33353">
    <property type="entry name" value="PUTATIVE (AFU_ORTHOLOGUE AFUA_1G12560)-RELATED"/>
    <property type="match status" value="1"/>
</dbReference>
<evidence type="ECO:0000313" key="8">
    <source>
        <dbReference type="EMBL" id="OQE38052.1"/>
    </source>
</evidence>
<evidence type="ECO:0000313" key="9">
    <source>
        <dbReference type="Proteomes" id="UP000191500"/>
    </source>
</evidence>
<feature type="domain" description="Auxiliary Activity family 9 catalytic" evidence="7">
    <location>
        <begin position="21"/>
        <end position="219"/>
    </location>
</feature>
<evidence type="ECO:0000256" key="3">
    <source>
        <dbReference type="ARBA" id="ARBA00022525"/>
    </source>
</evidence>
<name>A0A1V6UHX8_9EURO</name>
<dbReference type="InterPro" id="IPR005103">
    <property type="entry name" value="AA9_LPMO"/>
</dbReference>
<accession>A0A1V6UHX8</accession>
<comment type="catalytic activity">
    <reaction evidence="5">
        <text>[(1-&gt;4)-beta-D-glucosyl]n+m + reduced acceptor + O2 = 4-dehydro-beta-D-glucosyl-[(1-&gt;4)-beta-D-glucosyl]n-1 + [(1-&gt;4)-beta-D-glucosyl]m + acceptor + H2O.</text>
        <dbReference type="EC" id="1.14.99.56"/>
    </reaction>
</comment>
<dbReference type="GO" id="GO:0030245">
    <property type="term" value="P:cellulose catabolic process"/>
    <property type="evidence" value="ECO:0007669"/>
    <property type="project" value="UniProtKB-UniRule"/>
</dbReference>
<dbReference type="GO" id="GO:0030248">
    <property type="term" value="F:cellulose binding"/>
    <property type="evidence" value="ECO:0007669"/>
    <property type="project" value="UniProtKB-UniRule"/>
</dbReference>
<dbReference type="Gene3D" id="2.70.50.70">
    <property type="match status" value="1"/>
</dbReference>
<dbReference type="GO" id="GO:0008810">
    <property type="term" value="F:cellulase activity"/>
    <property type="evidence" value="ECO:0007669"/>
    <property type="project" value="UniProtKB-UniRule"/>
</dbReference>
<keyword evidence="3 5" id="KW-0964">Secreted</keyword>
<evidence type="ECO:0000256" key="5">
    <source>
        <dbReference type="RuleBase" id="RU368122"/>
    </source>
</evidence>
<dbReference type="PANTHER" id="PTHR33353:SF2">
    <property type="entry name" value="ENDO-BETA-1,4-GLUCANASE D"/>
    <property type="match status" value="1"/>
</dbReference>
<sequence length="392" mass="41969">MKSIHFALTLMAASIPSVSAHYFFPTLIVNGNETGYYEYVREDTQNYMPFKGNYGSDDFRCNTGSDAYAQKTDVYKVKAGDTIGFATDFGAQIEHPGPMQVYLSKAPGSVKNYDGSGDWFKIYELGPTSFGNDGIQWGVTGKSQFDFTLPKETPAGQYLVRIEHIAVHGAGEFGGAEFYFNCAQIEVESDSTAIPGPTVKIPGVYDGYEQGILFYMYRDYITNYTIPGPRVWPDGGDADVTARGVRVAPTTAWSALAVTNYPSSSVIHSTASSSTLATTAPFSTSLVSFAGSVNGHNHDHSNHLSVSDLPLETSIPVQSSSSVDATGTIETTSPTQTTLAVTTSSASAFCSQRATVTFTVTETETTYVPTPTMTKCAPTVTVTVTTTTTTTA</sequence>
<protein>
    <recommendedName>
        <fullName evidence="5">AA9 family lytic polysaccharide monooxygenase</fullName>
        <ecNumber evidence="5">1.14.99.56</ecNumber>
    </recommendedName>
    <alternativeName>
        <fullName evidence="5">Endo-beta-1,4-glucanase</fullName>
    </alternativeName>
    <alternativeName>
        <fullName evidence="5">Glycosyl hydrolase 61 family protein</fullName>
    </alternativeName>
</protein>
<keyword evidence="5" id="KW-0119">Carbohydrate metabolism</keyword>
<keyword evidence="5" id="KW-0624">Polysaccharide degradation</keyword>
<keyword evidence="5" id="KW-0136">Cellulose degradation</keyword>
<evidence type="ECO:0000259" key="7">
    <source>
        <dbReference type="Pfam" id="PF03443"/>
    </source>
</evidence>
<dbReference type="EC" id="1.14.99.56" evidence="5"/>
<keyword evidence="6" id="KW-0732">Signal</keyword>
<comment type="cofactor">
    <cofactor evidence="1">
        <name>Cu(2+)</name>
        <dbReference type="ChEBI" id="CHEBI:29036"/>
    </cofactor>
</comment>
<evidence type="ECO:0000256" key="4">
    <source>
        <dbReference type="ARBA" id="ARBA00023157"/>
    </source>
</evidence>
<organism evidence="8 9">
    <name type="scientific">Penicillium coprophilum</name>
    <dbReference type="NCBI Taxonomy" id="36646"/>
    <lineage>
        <taxon>Eukaryota</taxon>
        <taxon>Fungi</taxon>
        <taxon>Dikarya</taxon>
        <taxon>Ascomycota</taxon>
        <taxon>Pezizomycotina</taxon>
        <taxon>Eurotiomycetes</taxon>
        <taxon>Eurotiomycetidae</taxon>
        <taxon>Eurotiales</taxon>
        <taxon>Aspergillaceae</taxon>
        <taxon>Penicillium</taxon>
    </lineage>
</organism>
<evidence type="ECO:0000256" key="1">
    <source>
        <dbReference type="ARBA" id="ARBA00001973"/>
    </source>
</evidence>
<dbReference type="Proteomes" id="UP000191500">
    <property type="component" value="Unassembled WGS sequence"/>
</dbReference>
<dbReference type="STRING" id="36646.A0A1V6UHX8"/>
<comment type="function">
    <text evidence="5">Lytic polysaccharide monooxygenase (LMPO) that depolymerizes crystalline and amorphous polysaccharides via the oxidation of scissile alpha- or beta-(1-4)-glycosidic bonds, yielding C1 and/or C4 oxidation products. Catalysis by LPMOs requires the reduction of the active-site copper from Cu(II) to Cu(I) by a reducing agent and H(2)O(2) or O(2) as a cosubstrate.</text>
</comment>
<feature type="chain" id="PRO_5010726062" description="AA9 family lytic polysaccharide monooxygenase" evidence="6">
    <location>
        <begin position="21"/>
        <end position="392"/>
    </location>
</feature>
<dbReference type="Pfam" id="PF03443">
    <property type="entry name" value="AA9"/>
    <property type="match status" value="1"/>
</dbReference>
<dbReference type="EMBL" id="MDDG01000009">
    <property type="protein sequence ID" value="OQE38052.1"/>
    <property type="molecule type" value="Genomic_DNA"/>
</dbReference>
<dbReference type="AlphaFoldDB" id="A0A1V6UHX8"/>
<keyword evidence="9" id="KW-1185">Reference proteome</keyword>
<dbReference type="InterPro" id="IPR049892">
    <property type="entry name" value="AA9"/>
</dbReference>
<feature type="signal peptide" evidence="6">
    <location>
        <begin position="1"/>
        <end position="20"/>
    </location>
</feature>
<proteinExistence type="predicted"/>
<comment type="caution">
    <text evidence="8">The sequence shown here is derived from an EMBL/GenBank/DDBJ whole genome shotgun (WGS) entry which is preliminary data.</text>
</comment>
<comment type="subcellular location">
    <subcellularLocation>
        <location evidence="2 5">Secreted</location>
    </subcellularLocation>
</comment>
<dbReference type="CDD" id="cd21175">
    <property type="entry name" value="LPMO_AA9"/>
    <property type="match status" value="1"/>
</dbReference>
<dbReference type="GO" id="GO:0005576">
    <property type="term" value="C:extracellular region"/>
    <property type="evidence" value="ECO:0007669"/>
    <property type="project" value="UniProtKB-SubCell"/>
</dbReference>
<keyword evidence="4 5" id="KW-1015">Disulfide bond</keyword>
<evidence type="ECO:0000256" key="6">
    <source>
        <dbReference type="SAM" id="SignalP"/>
    </source>
</evidence>
<comment type="domain">
    <text evidence="5">Has a modular structure: an endo-beta-1,4-glucanase catalytic module at the N-terminus, a linker rich in serines and threonines, and a C-terminal carbohydrate-binding module (CBM).</text>
</comment>
<reference evidence="9" key="1">
    <citation type="journal article" date="2017" name="Nat. Microbiol.">
        <title>Global analysis of biosynthetic gene clusters reveals vast potential of secondary metabolite production in Penicillium species.</title>
        <authorList>
            <person name="Nielsen J.C."/>
            <person name="Grijseels S."/>
            <person name="Prigent S."/>
            <person name="Ji B."/>
            <person name="Dainat J."/>
            <person name="Nielsen K.F."/>
            <person name="Frisvad J.C."/>
            <person name="Workman M."/>
            <person name="Nielsen J."/>
        </authorList>
    </citation>
    <scope>NUCLEOTIDE SEQUENCE [LARGE SCALE GENOMIC DNA]</scope>
    <source>
        <strain evidence="9">IBT 31321</strain>
    </source>
</reference>
<evidence type="ECO:0000256" key="2">
    <source>
        <dbReference type="ARBA" id="ARBA00004613"/>
    </source>
</evidence>